<gene>
    <name evidence="1" type="ORF">GCM10009579_24100</name>
</gene>
<reference evidence="1 2" key="1">
    <citation type="journal article" date="2019" name="Int. J. Syst. Evol. Microbiol.">
        <title>The Global Catalogue of Microorganisms (GCM) 10K type strain sequencing project: providing services to taxonomists for standard genome sequencing and annotation.</title>
        <authorList>
            <consortium name="The Broad Institute Genomics Platform"/>
            <consortium name="The Broad Institute Genome Sequencing Center for Infectious Disease"/>
            <person name="Wu L."/>
            <person name="Ma J."/>
        </authorList>
    </citation>
    <scope>NUCLEOTIDE SEQUENCE [LARGE SCALE GENOMIC DNA]</scope>
    <source>
        <strain evidence="1 2">JCM 11448</strain>
    </source>
</reference>
<dbReference type="Proteomes" id="UP001500282">
    <property type="component" value="Unassembled WGS sequence"/>
</dbReference>
<keyword evidence="2" id="KW-1185">Reference proteome</keyword>
<accession>A0ABN1WTJ7</accession>
<proteinExistence type="predicted"/>
<comment type="caution">
    <text evidence="1">The sequence shown here is derived from an EMBL/GenBank/DDBJ whole genome shotgun (WGS) entry which is preliminary data.</text>
</comment>
<organism evidence="1 2">
    <name type="scientific">Streptomyces javensis</name>
    <dbReference type="NCBI Taxonomy" id="114698"/>
    <lineage>
        <taxon>Bacteria</taxon>
        <taxon>Bacillati</taxon>
        <taxon>Actinomycetota</taxon>
        <taxon>Actinomycetes</taxon>
        <taxon>Kitasatosporales</taxon>
        <taxon>Streptomycetaceae</taxon>
        <taxon>Streptomyces</taxon>
        <taxon>Streptomyces violaceusniger group</taxon>
    </lineage>
</organism>
<protein>
    <submittedName>
        <fullName evidence="1">Uncharacterized protein</fullName>
    </submittedName>
</protein>
<dbReference type="EMBL" id="BAAAIH010000010">
    <property type="protein sequence ID" value="GAA1264912.1"/>
    <property type="molecule type" value="Genomic_DNA"/>
</dbReference>
<evidence type="ECO:0000313" key="2">
    <source>
        <dbReference type="Proteomes" id="UP001500282"/>
    </source>
</evidence>
<name>A0ABN1WTJ7_9ACTN</name>
<sequence length="80" mass="8623">MTHDRPVAQQSLAAAHGIEMPDADALTGPQLLEGWDCALCGRRLIADQLLGTVAWTCGSRTREVELWVCRPFCGEGLEGA</sequence>
<evidence type="ECO:0000313" key="1">
    <source>
        <dbReference type="EMBL" id="GAA1264912.1"/>
    </source>
</evidence>